<organism evidence="1 2">
    <name type="scientific">Ooceraea biroi</name>
    <name type="common">Clonal raider ant</name>
    <name type="synonym">Cerapachys biroi</name>
    <dbReference type="NCBI Taxonomy" id="2015173"/>
    <lineage>
        <taxon>Eukaryota</taxon>
        <taxon>Metazoa</taxon>
        <taxon>Ecdysozoa</taxon>
        <taxon>Arthropoda</taxon>
        <taxon>Hexapoda</taxon>
        <taxon>Insecta</taxon>
        <taxon>Pterygota</taxon>
        <taxon>Neoptera</taxon>
        <taxon>Endopterygota</taxon>
        <taxon>Hymenoptera</taxon>
        <taxon>Apocrita</taxon>
        <taxon>Aculeata</taxon>
        <taxon>Formicoidea</taxon>
        <taxon>Formicidae</taxon>
        <taxon>Dorylinae</taxon>
        <taxon>Ooceraea</taxon>
    </lineage>
</organism>
<gene>
    <name evidence="1" type="ORF">X777_00742</name>
</gene>
<proteinExistence type="predicted"/>
<name>A0A026WNM1_OOCBI</name>
<evidence type="ECO:0000313" key="2">
    <source>
        <dbReference type="Proteomes" id="UP000053097"/>
    </source>
</evidence>
<feature type="non-terminal residue" evidence="1">
    <location>
        <position position="1"/>
    </location>
</feature>
<protein>
    <submittedName>
        <fullName evidence="1">Uncharacterized protein</fullName>
    </submittedName>
</protein>
<reference evidence="1 2" key="1">
    <citation type="journal article" date="2014" name="Curr. Biol.">
        <title>The genome of the clonal raider ant Cerapachys biroi.</title>
        <authorList>
            <person name="Oxley P.R."/>
            <person name="Ji L."/>
            <person name="Fetter-Pruneda I."/>
            <person name="McKenzie S.K."/>
            <person name="Li C."/>
            <person name="Hu H."/>
            <person name="Zhang G."/>
            <person name="Kronauer D.J."/>
        </authorList>
    </citation>
    <scope>NUCLEOTIDE SEQUENCE [LARGE SCALE GENOMIC DNA]</scope>
</reference>
<dbReference type="EMBL" id="KK107139">
    <property type="protein sequence ID" value="EZA57642.1"/>
    <property type="molecule type" value="Genomic_DNA"/>
</dbReference>
<evidence type="ECO:0000313" key="1">
    <source>
        <dbReference type="EMBL" id="EZA57642.1"/>
    </source>
</evidence>
<dbReference type="Proteomes" id="UP000053097">
    <property type="component" value="Unassembled WGS sequence"/>
</dbReference>
<dbReference type="AlphaFoldDB" id="A0A026WNM1"/>
<accession>A0A026WNM1</accession>
<sequence length="188" mass="21531">FSRLQCRIRQGKPSYTSVEAIKAPLSLYHFLAPLRANVSTTIVRMCLCVALRDCTKPPSWSKSEIRRSSAHVCHHPHQDIYASTVRIQFIYISPSADIPWNGVYLDSTGVFPVDAFQTPAHPSAACFPRFFLHPPVLFWLEPEKNHARGMHSRRANCARARRRFSRIRFFNANVTLMLNSDDFADNLE</sequence>
<keyword evidence="2" id="KW-1185">Reference proteome</keyword>